<evidence type="ECO:0000256" key="6">
    <source>
        <dbReference type="ARBA" id="ARBA00023136"/>
    </source>
</evidence>
<feature type="transmembrane region" description="Helical" evidence="7">
    <location>
        <begin position="290"/>
        <end position="307"/>
    </location>
</feature>
<evidence type="ECO:0000313" key="10">
    <source>
        <dbReference type="Proteomes" id="UP000598146"/>
    </source>
</evidence>
<feature type="domain" description="Major facilitator superfamily (MFS) profile" evidence="8">
    <location>
        <begin position="14"/>
        <end position="402"/>
    </location>
</feature>
<dbReference type="PANTHER" id="PTHR23513:SF6">
    <property type="entry name" value="MAJOR FACILITATOR SUPERFAMILY ASSOCIATED DOMAIN-CONTAINING PROTEIN"/>
    <property type="match status" value="1"/>
</dbReference>
<feature type="transmembrane region" description="Helical" evidence="7">
    <location>
        <begin position="354"/>
        <end position="375"/>
    </location>
</feature>
<evidence type="ECO:0000256" key="4">
    <source>
        <dbReference type="ARBA" id="ARBA00022692"/>
    </source>
</evidence>
<feature type="transmembrane region" description="Helical" evidence="7">
    <location>
        <begin position="93"/>
        <end position="123"/>
    </location>
</feature>
<organism evidence="9 10">
    <name type="scientific">Actinoplanes aureus</name>
    <dbReference type="NCBI Taxonomy" id="2792083"/>
    <lineage>
        <taxon>Bacteria</taxon>
        <taxon>Bacillati</taxon>
        <taxon>Actinomycetota</taxon>
        <taxon>Actinomycetes</taxon>
        <taxon>Micromonosporales</taxon>
        <taxon>Micromonosporaceae</taxon>
        <taxon>Actinoplanes</taxon>
    </lineage>
</organism>
<dbReference type="Pfam" id="PF05977">
    <property type="entry name" value="MFS_3"/>
    <property type="match status" value="1"/>
</dbReference>
<dbReference type="AlphaFoldDB" id="A0A931C338"/>
<dbReference type="GO" id="GO:0005886">
    <property type="term" value="C:plasma membrane"/>
    <property type="evidence" value="ECO:0007669"/>
    <property type="project" value="UniProtKB-SubCell"/>
</dbReference>
<evidence type="ECO:0000256" key="1">
    <source>
        <dbReference type="ARBA" id="ARBA00004651"/>
    </source>
</evidence>
<reference evidence="9" key="1">
    <citation type="submission" date="2020-11" db="EMBL/GenBank/DDBJ databases">
        <title>Isolation and identification of active actinomycetes.</title>
        <authorList>
            <person name="Sun X."/>
        </authorList>
    </citation>
    <scope>NUCLEOTIDE SEQUENCE</scope>
    <source>
        <strain evidence="9">NEAU-A11</strain>
    </source>
</reference>
<dbReference type="CDD" id="cd06173">
    <property type="entry name" value="MFS_MefA_like"/>
    <property type="match status" value="1"/>
</dbReference>
<evidence type="ECO:0000256" key="7">
    <source>
        <dbReference type="SAM" id="Phobius"/>
    </source>
</evidence>
<dbReference type="RefSeq" id="WP_196412031.1">
    <property type="nucleotide sequence ID" value="NZ_JADQTO010000001.1"/>
</dbReference>
<sequence>MTSVGIPSVWRNADFRLVWTGQALSELGNGVSQLAYPLLMLTLTGSPTATGLLLAVRALPYLLFGLFAGALVDRWDRRRTMIVCDLGRMVNMATIPAALLLWRLTPAHLIVTGFVGGVFYVFFNAAEGACLPNVVRREQLTAAVSAQKTAQSAVGVVSGAIGGALLQISRGLPFLVDAVSFLGSAICIVLVRRPFRRPDDQPRSRTTLRQDVAEGVRWVVRQPVLRVIVVVVALLQVAISAVALVVIVVARDAGASSATIGLMYSALGVGGVIGALLAPRLKRHLGLGRLLLSVLWLQGALWTVLAFAGNLLIIGAAFGLFAMTLPCIGVAALSYQLETTPDHLLGRVGTTLNLVVWATTPVGGALAGMLLNAAAPRTVSIVFAAWVLVLSLGATFGSGLRAVGRPTGVETSR</sequence>
<feature type="transmembrane region" description="Helical" evidence="7">
    <location>
        <begin position="49"/>
        <end position="72"/>
    </location>
</feature>
<keyword evidence="10" id="KW-1185">Reference proteome</keyword>
<dbReference type="InterPro" id="IPR020846">
    <property type="entry name" value="MFS_dom"/>
</dbReference>
<evidence type="ECO:0000313" key="9">
    <source>
        <dbReference type="EMBL" id="MBG0560226.1"/>
    </source>
</evidence>
<feature type="transmembrane region" description="Helical" evidence="7">
    <location>
        <begin position="172"/>
        <end position="191"/>
    </location>
</feature>
<dbReference type="Proteomes" id="UP000598146">
    <property type="component" value="Unassembled WGS sequence"/>
</dbReference>
<name>A0A931C338_9ACTN</name>
<keyword evidence="3" id="KW-1003">Cell membrane</keyword>
<gene>
    <name evidence="9" type="ORF">I4J89_01940</name>
</gene>
<protein>
    <submittedName>
        <fullName evidence="9">MFS transporter</fullName>
    </submittedName>
</protein>
<accession>A0A931C338</accession>
<evidence type="ECO:0000259" key="8">
    <source>
        <dbReference type="PROSITE" id="PS50850"/>
    </source>
</evidence>
<feature type="transmembrane region" description="Helical" evidence="7">
    <location>
        <begin position="381"/>
        <end position="403"/>
    </location>
</feature>
<feature type="transmembrane region" description="Helical" evidence="7">
    <location>
        <begin position="313"/>
        <end position="333"/>
    </location>
</feature>
<evidence type="ECO:0000256" key="2">
    <source>
        <dbReference type="ARBA" id="ARBA00022448"/>
    </source>
</evidence>
<dbReference type="EMBL" id="JADQTO010000001">
    <property type="protein sequence ID" value="MBG0560226.1"/>
    <property type="molecule type" value="Genomic_DNA"/>
</dbReference>
<dbReference type="PROSITE" id="PS50850">
    <property type="entry name" value="MFS"/>
    <property type="match status" value="1"/>
</dbReference>
<feature type="transmembrane region" description="Helical" evidence="7">
    <location>
        <begin position="256"/>
        <end position="278"/>
    </location>
</feature>
<proteinExistence type="predicted"/>
<dbReference type="InterPro" id="IPR036259">
    <property type="entry name" value="MFS_trans_sf"/>
</dbReference>
<comment type="subcellular location">
    <subcellularLocation>
        <location evidence="1">Cell membrane</location>
        <topology evidence="1">Multi-pass membrane protein</topology>
    </subcellularLocation>
</comment>
<comment type="caution">
    <text evidence="9">The sequence shown here is derived from an EMBL/GenBank/DDBJ whole genome shotgun (WGS) entry which is preliminary data.</text>
</comment>
<dbReference type="PANTHER" id="PTHR23513">
    <property type="entry name" value="INTEGRAL MEMBRANE EFFLUX PROTEIN-RELATED"/>
    <property type="match status" value="1"/>
</dbReference>
<dbReference type="InterPro" id="IPR010290">
    <property type="entry name" value="TM_effector"/>
</dbReference>
<evidence type="ECO:0000256" key="3">
    <source>
        <dbReference type="ARBA" id="ARBA00022475"/>
    </source>
</evidence>
<keyword evidence="2" id="KW-0813">Transport</keyword>
<dbReference type="SUPFAM" id="SSF103473">
    <property type="entry name" value="MFS general substrate transporter"/>
    <property type="match status" value="1"/>
</dbReference>
<feature type="transmembrane region" description="Helical" evidence="7">
    <location>
        <begin position="227"/>
        <end position="250"/>
    </location>
</feature>
<keyword evidence="4 7" id="KW-0812">Transmembrane</keyword>
<dbReference type="Gene3D" id="1.20.1250.20">
    <property type="entry name" value="MFS general substrate transporter like domains"/>
    <property type="match status" value="1"/>
</dbReference>
<dbReference type="GO" id="GO:0022857">
    <property type="term" value="F:transmembrane transporter activity"/>
    <property type="evidence" value="ECO:0007669"/>
    <property type="project" value="InterPro"/>
</dbReference>
<keyword evidence="5 7" id="KW-1133">Transmembrane helix</keyword>
<evidence type="ECO:0000256" key="5">
    <source>
        <dbReference type="ARBA" id="ARBA00022989"/>
    </source>
</evidence>
<keyword evidence="6 7" id="KW-0472">Membrane</keyword>